<evidence type="ECO:0000256" key="8">
    <source>
        <dbReference type="PIRSR" id="PIRSR001488-1"/>
    </source>
</evidence>
<keyword evidence="6" id="KW-0676">Redox-active center</keyword>
<dbReference type="GO" id="GO:0016491">
    <property type="term" value="F:oxidoreductase activity"/>
    <property type="evidence" value="ECO:0007669"/>
    <property type="project" value="InterPro"/>
</dbReference>
<evidence type="ECO:0000256" key="1">
    <source>
        <dbReference type="ARBA" id="ARBA00004418"/>
    </source>
</evidence>
<dbReference type="Gene3D" id="3.40.30.10">
    <property type="entry name" value="Glutaredoxin"/>
    <property type="match status" value="1"/>
</dbReference>
<evidence type="ECO:0000256" key="9">
    <source>
        <dbReference type="SAM" id="SignalP"/>
    </source>
</evidence>
<dbReference type="EMBL" id="BSPO01000001">
    <property type="protein sequence ID" value="GLS82118.1"/>
    <property type="molecule type" value="Genomic_DNA"/>
</dbReference>
<reference evidence="11 12" key="1">
    <citation type="journal article" date="2014" name="Int. J. Syst. Evol. Microbiol.">
        <title>Complete genome sequence of Corynebacterium casei LMG S-19264T (=DSM 44701T), isolated from a smear-ripened cheese.</title>
        <authorList>
            <consortium name="US DOE Joint Genome Institute (JGI-PGF)"/>
            <person name="Walter F."/>
            <person name="Albersmeier A."/>
            <person name="Kalinowski J."/>
            <person name="Ruckert C."/>
        </authorList>
    </citation>
    <scope>NUCLEOTIDE SEQUENCE [LARGE SCALE GENOMIC DNA]</scope>
    <source>
        <strain evidence="11 12">NBRC 112785</strain>
    </source>
</reference>
<dbReference type="GO" id="GO:0042597">
    <property type="term" value="C:periplasmic space"/>
    <property type="evidence" value="ECO:0007669"/>
    <property type="project" value="UniProtKB-SubCell"/>
</dbReference>
<feature type="signal peptide" evidence="9">
    <location>
        <begin position="1"/>
        <end position="20"/>
    </location>
</feature>
<dbReference type="InterPro" id="IPR023205">
    <property type="entry name" value="DsbA/DsbL"/>
</dbReference>
<feature type="chain" id="PRO_5041418566" description="Thiol:disulfide interchange protein" evidence="9">
    <location>
        <begin position="21"/>
        <end position="203"/>
    </location>
</feature>
<dbReference type="InterPro" id="IPR050824">
    <property type="entry name" value="Thiol_disulfide_DsbA"/>
</dbReference>
<feature type="disulfide bond" description="Redox-active" evidence="8">
    <location>
        <begin position="50"/>
        <end position="53"/>
    </location>
</feature>
<keyword evidence="5 7" id="KW-1015">Disulfide bond</keyword>
<evidence type="ECO:0000259" key="10">
    <source>
        <dbReference type="PROSITE" id="PS51352"/>
    </source>
</evidence>
<evidence type="ECO:0000256" key="6">
    <source>
        <dbReference type="ARBA" id="ARBA00023284"/>
    </source>
</evidence>
<gene>
    <name evidence="11" type="primary">dsbA</name>
    <name evidence="11" type="ORF">GCM10007894_00950</name>
</gene>
<dbReference type="AlphaFoldDB" id="A0AA37TM73"/>
<evidence type="ECO:0000256" key="3">
    <source>
        <dbReference type="ARBA" id="ARBA00022729"/>
    </source>
</evidence>
<keyword evidence="4 7" id="KW-0574">Periplasm</keyword>
<dbReference type="InterPro" id="IPR036249">
    <property type="entry name" value="Thioredoxin-like_sf"/>
</dbReference>
<protein>
    <recommendedName>
        <fullName evidence="7">Thiol:disulfide interchange protein</fullName>
    </recommendedName>
</protein>
<proteinExistence type="inferred from homology"/>
<evidence type="ECO:0000313" key="12">
    <source>
        <dbReference type="Proteomes" id="UP001157439"/>
    </source>
</evidence>
<name>A0AA37TM73_9GAMM</name>
<dbReference type="RefSeq" id="WP_095497682.1">
    <property type="nucleotide sequence ID" value="NZ_BSPO01000001.1"/>
</dbReference>
<evidence type="ECO:0000313" key="11">
    <source>
        <dbReference type="EMBL" id="GLS82118.1"/>
    </source>
</evidence>
<dbReference type="SUPFAM" id="SSF52833">
    <property type="entry name" value="Thioredoxin-like"/>
    <property type="match status" value="1"/>
</dbReference>
<sequence length="203" mass="22986">MKKLMACLVALMMVPMAAFADFKEGVNYDIINQGKATATPEVREFFSFYCPHCYTFDKGYIPTLKAKLKESSVPLKQNHVDFIGREMGVEMSKAFAIAEQLGVLERIKPAMFAAIHDYKRPPATAKQIRDLFIANDVKPEDYDKAASSFMVQTQLAQMEQRTKNAKISGVPTFVVNGKYRVNTQSIKSFEELTDLIMYLTKKD</sequence>
<evidence type="ECO:0000256" key="2">
    <source>
        <dbReference type="ARBA" id="ARBA00005791"/>
    </source>
</evidence>
<organism evidence="11 12">
    <name type="scientific">Paraferrimonas haliotis</name>
    <dbReference type="NCBI Taxonomy" id="2013866"/>
    <lineage>
        <taxon>Bacteria</taxon>
        <taxon>Pseudomonadati</taxon>
        <taxon>Pseudomonadota</taxon>
        <taxon>Gammaproteobacteria</taxon>
        <taxon>Alteromonadales</taxon>
        <taxon>Ferrimonadaceae</taxon>
        <taxon>Paraferrimonas</taxon>
    </lineage>
</organism>
<dbReference type="Pfam" id="PF01323">
    <property type="entry name" value="DSBA"/>
    <property type="match status" value="1"/>
</dbReference>
<comment type="caution">
    <text evidence="11">The sequence shown here is derived from an EMBL/GenBank/DDBJ whole genome shotgun (WGS) entry which is preliminary data.</text>
</comment>
<dbReference type="CDD" id="cd03019">
    <property type="entry name" value="DsbA_DsbA"/>
    <property type="match status" value="1"/>
</dbReference>
<evidence type="ECO:0000256" key="4">
    <source>
        <dbReference type="ARBA" id="ARBA00022764"/>
    </source>
</evidence>
<comment type="subcellular location">
    <subcellularLocation>
        <location evidence="1 7">Periplasm</location>
    </subcellularLocation>
</comment>
<keyword evidence="12" id="KW-1185">Reference proteome</keyword>
<dbReference type="PROSITE" id="PS51352">
    <property type="entry name" value="THIOREDOXIN_2"/>
    <property type="match status" value="1"/>
</dbReference>
<accession>A0AA37TM73</accession>
<feature type="domain" description="Thioredoxin" evidence="10">
    <location>
        <begin position="8"/>
        <end position="201"/>
    </location>
</feature>
<comment type="similarity">
    <text evidence="2">Belongs to the thioredoxin family. DsbA subfamily.</text>
</comment>
<dbReference type="InterPro" id="IPR013766">
    <property type="entry name" value="Thioredoxin_domain"/>
</dbReference>
<dbReference type="Proteomes" id="UP001157439">
    <property type="component" value="Unassembled WGS sequence"/>
</dbReference>
<dbReference type="InterPro" id="IPR001853">
    <property type="entry name" value="DSBA-like_thioredoxin_dom"/>
</dbReference>
<keyword evidence="3 9" id="KW-0732">Signal</keyword>
<dbReference type="PANTHER" id="PTHR35891">
    <property type="entry name" value="THIOL:DISULFIDE INTERCHANGE PROTEIN DSBA"/>
    <property type="match status" value="1"/>
</dbReference>
<dbReference type="PIRSF" id="PIRSF001488">
    <property type="entry name" value="Tdi_protein"/>
    <property type="match status" value="1"/>
</dbReference>
<evidence type="ECO:0000256" key="7">
    <source>
        <dbReference type="PIRNR" id="PIRNR001488"/>
    </source>
</evidence>
<dbReference type="PANTHER" id="PTHR35891:SF2">
    <property type="entry name" value="THIOL:DISULFIDE INTERCHANGE PROTEIN DSBA"/>
    <property type="match status" value="1"/>
</dbReference>
<evidence type="ECO:0000256" key="5">
    <source>
        <dbReference type="ARBA" id="ARBA00023157"/>
    </source>
</evidence>